<evidence type="ECO:0000256" key="10">
    <source>
        <dbReference type="HAMAP-Rule" id="MF_00379"/>
    </source>
</evidence>
<dbReference type="GO" id="GO:0005525">
    <property type="term" value="F:GTP binding"/>
    <property type="evidence" value="ECO:0007669"/>
    <property type="project" value="UniProtKB-UniRule"/>
</dbReference>
<keyword evidence="7 10" id="KW-0460">Magnesium</keyword>
<dbReference type="FunFam" id="3.40.50.300:FF:001376">
    <property type="entry name" value="tRNA modification GTPase MnmE"/>
    <property type="match status" value="1"/>
</dbReference>
<evidence type="ECO:0000256" key="11">
    <source>
        <dbReference type="RuleBase" id="RU003313"/>
    </source>
</evidence>
<dbReference type="GO" id="GO:0030488">
    <property type="term" value="P:tRNA methylation"/>
    <property type="evidence" value="ECO:0007669"/>
    <property type="project" value="TreeGrafter"/>
</dbReference>
<keyword evidence="3 10" id="KW-0819">tRNA processing</keyword>
<feature type="binding site" evidence="10">
    <location>
        <position position="257"/>
    </location>
    <ligand>
        <name>K(+)</name>
        <dbReference type="ChEBI" id="CHEBI:29103"/>
    </ligand>
</feature>
<keyword evidence="2 10" id="KW-0963">Cytoplasm</keyword>
<feature type="binding site" evidence="10">
    <location>
        <position position="258"/>
    </location>
    <ligand>
        <name>Mg(2+)</name>
        <dbReference type="ChEBI" id="CHEBI:18420"/>
    </ligand>
</feature>
<evidence type="ECO:0000256" key="5">
    <source>
        <dbReference type="ARBA" id="ARBA00022741"/>
    </source>
</evidence>
<feature type="binding site" evidence="10">
    <location>
        <position position="28"/>
    </location>
    <ligand>
        <name>(6S)-5-formyl-5,6,7,8-tetrahydrofolate</name>
        <dbReference type="ChEBI" id="CHEBI:57457"/>
    </ligand>
</feature>
<name>A0AAW9S463_9BACT</name>
<dbReference type="AlphaFoldDB" id="A0AAW9S463"/>
<accession>A0AAW9S463</accession>
<keyword evidence="8 10" id="KW-0630">Potassium</keyword>
<dbReference type="InterPro" id="IPR027417">
    <property type="entry name" value="P-loop_NTPase"/>
</dbReference>
<dbReference type="NCBIfam" id="NF003661">
    <property type="entry name" value="PRK05291.1-3"/>
    <property type="match status" value="1"/>
</dbReference>
<keyword evidence="6 10" id="KW-0378">Hydrolase</keyword>
<feature type="binding site" evidence="10">
    <location>
        <begin position="277"/>
        <end position="280"/>
    </location>
    <ligand>
        <name>GTP</name>
        <dbReference type="ChEBI" id="CHEBI:37565"/>
    </ligand>
</feature>
<dbReference type="InterPro" id="IPR005225">
    <property type="entry name" value="Small_GTP-bd"/>
</dbReference>
<dbReference type="Gene3D" id="3.40.50.300">
    <property type="entry name" value="P-loop containing nucleotide triphosphate hydrolases"/>
    <property type="match status" value="1"/>
</dbReference>
<dbReference type="NCBIfam" id="TIGR00231">
    <property type="entry name" value="small_GTP"/>
    <property type="match status" value="1"/>
</dbReference>
<evidence type="ECO:0000256" key="7">
    <source>
        <dbReference type="ARBA" id="ARBA00022842"/>
    </source>
</evidence>
<dbReference type="InterPro" id="IPR018948">
    <property type="entry name" value="GTP-bd_TrmE_N"/>
</dbReference>
<dbReference type="EC" id="3.6.-.-" evidence="10"/>
<dbReference type="NCBIfam" id="TIGR00450">
    <property type="entry name" value="mnmE_trmE_thdF"/>
    <property type="match status" value="1"/>
</dbReference>
<dbReference type="CDD" id="cd04164">
    <property type="entry name" value="trmE"/>
    <property type="match status" value="1"/>
</dbReference>
<reference evidence="13 14" key="1">
    <citation type="submission" date="2024-04" db="EMBL/GenBank/DDBJ databases">
        <title>Novel genus in family Flammeovirgaceae.</title>
        <authorList>
            <person name="Nguyen T.H."/>
            <person name="Vuong T.Q."/>
            <person name="Le H."/>
            <person name="Kim S.-G."/>
        </authorList>
    </citation>
    <scope>NUCLEOTIDE SEQUENCE [LARGE SCALE GENOMIC DNA]</scope>
    <source>
        <strain evidence="13 14">JCM 23209</strain>
    </source>
</reference>
<comment type="similarity">
    <text evidence="1 10 11">Belongs to the TRAFAC class TrmE-Era-EngA-EngB-Septin-like GTPase superfamily. TrmE GTPase family.</text>
</comment>
<dbReference type="HAMAP" id="MF_00379">
    <property type="entry name" value="GTPase_MnmE"/>
    <property type="match status" value="1"/>
</dbReference>
<protein>
    <recommendedName>
        <fullName evidence="10">tRNA modification GTPase MnmE</fullName>
        <ecNumber evidence="10">3.6.-.-</ecNumber>
    </recommendedName>
</protein>
<feature type="binding site" evidence="10">
    <location>
        <begin position="233"/>
        <end position="238"/>
    </location>
    <ligand>
        <name>GTP</name>
        <dbReference type="ChEBI" id="CHEBI:37565"/>
    </ligand>
</feature>
<comment type="caution">
    <text evidence="10">Lacks conserved residue(s) required for the propagation of feature annotation.</text>
</comment>
<dbReference type="Gene3D" id="1.20.120.430">
    <property type="entry name" value="tRNA modification GTPase MnmE domain 2"/>
    <property type="match status" value="1"/>
</dbReference>
<keyword evidence="14" id="KW-1185">Reference proteome</keyword>
<proteinExistence type="inferred from homology"/>
<dbReference type="InterPro" id="IPR004520">
    <property type="entry name" value="GTPase_MnmE"/>
</dbReference>
<dbReference type="PANTHER" id="PTHR42714">
    <property type="entry name" value="TRNA MODIFICATION GTPASE GTPBP3"/>
    <property type="match status" value="1"/>
</dbReference>
<keyword evidence="4 10" id="KW-0479">Metal-binding</keyword>
<dbReference type="InterPro" id="IPR031168">
    <property type="entry name" value="G_TrmE"/>
</dbReference>
<dbReference type="GO" id="GO:0042802">
    <property type="term" value="F:identical protein binding"/>
    <property type="evidence" value="ECO:0007669"/>
    <property type="project" value="UniProtKB-ARBA"/>
</dbReference>
<organism evidence="13 14">
    <name type="scientific">Rapidithrix thailandica</name>
    <dbReference type="NCBI Taxonomy" id="413964"/>
    <lineage>
        <taxon>Bacteria</taxon>
        <taxon>Pseudomonadati</taxon>
        <taxon>Bacteroidota</taxon>
        <taxon>Cytophagia</taxon>
        <taxon>Cytophagales</taxon>
        <taxon>Flammeovirgaceae</taxon>
        <taxon>Rapidithrix</taxon>
    </lineage>
</organism>
<feature type="binding site" evidence="10">
    <location>
        <position position="127"/>
    </location>
    <ligand>
        <name>(6S)-5-formyl-5,6,7,8-tetrahydrofolate</name>
        <dbReference type="ChEBI" id="CHEBI:57457"/>
    </ligand>
</feature>
<comment type="cofactor">
    <cofactor evidence="10">
        <name>K(+)</name>
        <dbReference type="ChEBI" id="CHEBI:29103"/>
    </cofactor>
    <text evidence="10">Binds 1 potassium ion per subunit.</text>
</comment>
<comment type="subunit">
    <text evidence="10">Homodimer. Heterotetramer of two MnmE and two MnmG subunits.</text>
</comment>
<dbReference type="InterPro" id="IPR025867">
    <property type="entry name" value="MnmE_helical"/>
</dbReference>
<feature type="binding site" evidence="10">
    <location>
        <position position="460"/>
    </location>
    <ligand>
        <name>(6S)-5-formyl-5,6,7,8-tetrahydrofolate</name>
        <dbReference type="ChEBI" id="CHEBI:57457"/>
    </ligand>
</feature>
<dbReference type="Pfam" id="PF01926">
    <property type="entry name" value="MMR_HSR1"/>
    <property type="match status" value="1"/>
</dbReference>
<dbReference type="InterPro" id="IPR027368">
    <property type="entry name" value="MnmE_dom2"/>
</dbReference>
<dbReference type="FunFam" id="3.30.1360.120:FF:000003">
    <property type="entry name" value="tRNA modification GTPase MnmE"/>
    <property type="match status" value="1"/>
</dbReference>
<feature type="binding site" evidence="10">
    <location>
        <position position="252"/>
    </location>
    <ligand>
        <name>K(+)</name>
        <dbReference type="ChEBI" id="CHEBI:29103"/>
    </ligand>
</feature>
<dbReference type="GO" id="GO:0005829">
    <property type="term" value="C:cytosol"/>
    <property type="evidence" value="ECO:0007669"/>
    <property type="project" value="TreeGrafter"/>
</dbReference>
<dbReference type="PANTHER" id="PTHR42714:SF2">
    <property type="entry name" value="TRNA MODIFICATION GTPASE GTPBP3, MITOCHONDRIAL"/>
    <property type="match status" value="1"/>
</dbReference>
<comment type="function">
    <text evidence="10">Exhibits a very high intrinsic GTPase hydrolysis rate. Involved in the addition of a carboxymethylaminomethyl (cmnm) group at the wobble position (U34) of certain tRNAs, forming tRNA-cmnm(5)s(2)U34.</text>
</comment>
<dbReference type="InterPro" id="IPR027266">
    <property type="entry name" value="TrmE/GcvT-like"/>
</dbReference>
<evidence type="ECO:0000259" key="12">
    <source>
        <dbReference type="PROSITE" id="PS51709"/>
    </source>
</evidence>
<gene>
    <name evidence="10 13" type="primary">mnmE</name>
    <name evidence="10" type="synonym">trmE</name>
    <name evidence="13" type="ORF">AAG747_18815</name>
</gene>
<dbReference type="Pfam" id="PF12631">
    <property type="entry name" value="MnmE_helical"/>
    <property type="match status" value="1"/>
</dbReference>
<evidence type="ECO:0000256" key="2">
    <source>
        <dbReference type="ARBA" id="ARBA00022490"/>
    </source>
</evidence>
<comment type="caution">
    <text evidence="13">The sequence shown here is derived from an EMBL/GenBank/DDBJ whole genome shotgun (WGS) entry which is preliminary data.</text>
</comment>
<dbReference type="PROSITE" id="PS51709">
    <property type="entry name" value="G_TRME"/>
    <property type="match status" value="1"/>
</dbReference>
<feature type="domain" description="TrmE-type G" evidence="12">
    <location>
        <begin position="223"/>
        <end position="382"/>
    </location>
</feature>
<feature type="binding site" evidence="10">
    <location>
        <position position="254"/>
    </location>
    <ligand>
        <name>K(+)</name>
        <dbReference type="ChEBI" id="CHEBI:29103"/>
    </ligand>
</feature>
<evidence type="ECO:0000256" key="1">
    <source>
        <dbReference type="ARBA" id="ARBA00011043"/>
    </source>
</evidence>
<dbReference type="Proteomes" id="UP001403385">
    <property type="component" value="Unassembled WGS sequence"/>
</dbReference>
<feature type="binding site" evidence="10">
    <location>
        <position position="233"/>
    </location>
    <ligand>
        <name>K(+)</name>
        <dbReference type="ChEBI" id="CHEBI:29103"/>
    </ligand>
</feature>
<evidence type="ECO:0000313" key="13">
    <source>
        <dbReference type="EMBL" id="MEN7549985.1"/>
    </source>
</evidence>
<feature type="binding site" evidence="10">
    <location>
        <position position="237"/>
    </location>
    <ligand>
        <name>Mg(2+)</name>
        <dbReference type="ChEBI" id="CHEBI:18420"/>
    </ligand>
</feature>
<dbReference type="InterPro" id="IPR006073">
    <property type="entry name" value="GTP-bd"/>
</dbReference>
<evidence type="ECO:0000256" key="9">
    <source>
        <dbReference type="ARBA" id="ARBA00023134"/>
    </source>
</evidence>
<evidence type="ECO:0000256" key="4">
    <source>
        <dbReference type="ARBA" id="ARBA00022723"/>
    </source>
</evidence>
<dbReference type="SUPFAM" id="SSF52540">
    <property type="entry name" value="P-loop containing nucleoside triphosphate hydrolases"/>
    <property type="match status" value="1"/>
</dbReference>
<evidence type="ECO:0000256" key="6">
    <source>
        <dbReference type="ARBA" id="ARBA00022801"/>
    </source>
</evidence>
<dbReference type="CDD" id="cd14858">
    <property type="entry name" value="TrmE_N"/>
    <property type="match status" value="1"/>
</dbReference>
<feature type="binding site" evidence="10">
    <location>
        <position position="88"/>
    </location>
    <ligand>
        <name>(6S)-5-formyl-5,6,7,8-tetrahydrofolate</name>
        <dbReference type="ChEBI" id="CHEBI:57457"/>
    </ligand>
</feature>
<evidence type="ECO:0000256" key="3">
    <source>
        <dbReference type="ARBA" id="ARBA00022694"/>
    </source>
</evidence>
<dbReference type="EMBL" id="JBDKWZ010000011">
    <property type="protein sequence ID" value="MEN7549985.1"/>
    <property type="molecule type" value="Genomic_DNA"/>
</dbReference>
<evidence type="ECO:0000313" key="14">
    <source>
        <dbReference type="Proteomes" id="UP001403385"/>
    </source>
</evidence>
<dbReference type="GO" id="GO:0003924">
    <property type="term" value="F:GTPase activity"/>
    <property type="evidence" value="ECO:0007669"/>
    <property type="project" value="UniProtKB-UniRule"/>
</dbReference>
<dbReference type="Gene3D" id="3.30.1360.120">
    <property type="entry name" value="Probable tRNA modification gtpase trme, domain 1"/>
    <property type="match status" value="1"/>
</dbReference>
<dbReference type="GO" id="GO:0002098">
    <property type="term" value="P:tRNA wobble uridine modification"/>
    <property type="evidence" value="ECO:0007669"/>
    <property type="project" value="TreeGrafter"/>
</dbReference>
<feature type="binding site" evidence="10">
    <location>
        <begin position="252"/>
        <end position="258"/>
    </location>
    <ligand>
        <name>GTP</name>
        <dbReference type="ChEBI" id="CHEBI:37565"/>
    </ligand>
</feature>
<evidence type="ECO:0000256" key="8">
    <source>
        <dbReference type="ARBA" id="ARBA00022958"/>
    </source>
</evidence>
<comment type="subcellular location">
    <subcellularLocation>
        <location evidence="10">Cytoplasm</location>
    </subcellularLocation>
</comment>
<dbReference type="Pfam" id="PF10396">
    <property type="entry name" value="TrmE_N"/>
    <property type="match status" value="1"/>
</dbReference>
<keyword evidence="5 10" id="KW-0547">Nucleotide-binding</keyword>
<keyword evidence="9 10" id="KW-0342">GTP-binding</keyword>
<dbReference type="RefSeq" id="WP_346822854.1">
    <property type="nucleotide sequence ID" value="NZ_JBDKWZ010000011.1"/>
</dbReference>
<sequence length="460" mass="50521">MLNQLLENTDTIIALATAPGKGAIAVLRVSGPEAITLTNNVFTGKDLTQQASHTIHFGTIRDEGEIIDEVLVSLFKGPNSYTGENVVEISCHGSGFIIQQLVKLFLKQGVRYAKAGEFTKRAFLNGKFDLAQAEAVADLIAADSEAAHQAAMNQMRGGFSRQIAELREKLIHFASMIELELDFSEEDVEFADRSALQTLINELSLIIEKLIASFEVGNVIKNGVPTVIAGKPNAGKSTLLNTLLNEEKAIVSDIPGTTRDFIEDELIIEGIGFRFIDTAGLRETEDRVEAIGVQRTYEKMKKASLIIYLFDINQTSEEELQEQITQLEKLEIPYIAVANKVDLFSEGALPEYLKNHPYILPISASSLNHMEPLKAKLLEIVNLDSFKTGNTIVTNVRHYESLVNTQTALSDVLSAIDEGVTGDFLALDIRNALHHLGEITGEITTDDLLANIFSKFCIGK</sequence>
<dbReference type="SUPFAM" id="SSF116878">
    <property type="entry name" value="TrmE connector domain"/>
    <property type="match status" value="1"/>
</dbReference>
<dbReference type="GO" id="GO:0046872">
    <property type="term" value="F:metal ion binding"/>
    <property type="evidence" value="ECO:0007669"/>
    <property type="project" value="UniProtKB-KW"/>
</dbReference>